<gene>
    <name evidence="2" type="ORF">NCTC7807_00183</name>
</gene>
<evidence type="ECO:0000313" key="3">
    <source>
        <dbReference type="Proteomes" id="UP000254150"/>
    </source>
</evidence>
<dbReference type="PANTHER" id="PTHR39332:SF7">
    <property type="entry name" value="SRPBCC FAMILY PROTEIN"/>
    <property type="match status" value="1"/>
</dbReference>
<dbReference type="AlphaFoldDB" id="A0A380MMF7"/>
<protein>
    <submittedName>
        <fullName evidence="2">Polyketide cyc2 domain containing protein</fullName>
    </submittedName>
</protein>
<feature type="region of interest" description="Disordered" evidence="1">
    <location>
        <begin position="1"/>
        <end position="35"/>
    </location>
</feature>
<name>A0A380MMF7_STRGR</name>
<dbReference type="EMBL" id="UHID01000001">
    <property type="protein sequence ID" value="SUO93073.1"/>
    <property type="molecule type" value="Genomic_DNA"/>
</dbReference>
<dbReference type="Proteomes" id="UP000254150">
    <property type="component" value="Unassembled WGS sequence"/>
</dbReference>
<sequence length="171" mass="18958">MPTGPQHDRPQQRGRQLRPVLPAPRRQRVEARADRTMDRPAAAVWREIADFPALAAWHPGIASSTAHPDDPYLRELVTTDGTRLTETLLSSDDTRMIQEYAFTSHPFPAVDHRGRIEVRPEGGTRCSVTWTATFRPLGPDGAALAAQFEDGVFEPGLEALATRGRDVPDRS</sequence>
<dbReference type="Gene3D" id="3.30.530.20">
    <property type="match status" value="1"/>
</dbReference>
<dbReference type="PANTHER" id="PTHR39332">
    <property type="entry name" value="BLL4707 PROTEIN"/>
    <property type="match status" value="1"/>
</dbReference>
<proteinExistence type="predicted"/>
<dbReference type="InterPro" id="IPR023393">
    <property type="entry name" value="START-like_dom_sf"/>
</dbReference>
<dbReference type="SUPFAM" id="SSF55961">
    <property type="entry name" value="Bet v1-like"/>
    <property type="match status" value="1"/>
</dbReference>
<feature type="compositionally biased region" description="Basic and acidic residues" evidence="1">
    <location>
        <begin position="1"/>
        <end position="11"/>
    </location>
</feature>
<dbReference type="GeneID" id="95072639"/>
<dbReference type="RefSeq" id="WP_100458204.1">
    <property type="nucleotide sequence ID" value="NZ_UHID01000001.1"/>
</dbReference>
<evidence type="ECO:0000313" key="2">
    <source>
        <dbReference type="EMBL" id="SUO93073.1"/>
    </source>
</evidence>
<organism evidence="2 3">
    <name type="scientific">Streptomyces griseus</name>
    <dbReference type="NCBI Taxonomy" id="1911"/>
    <lineage>
        <taxon>Bacteria</taxon>
        <taxon>Bacillati</taxon>
        <taxon>Actinomycetota</taxon>
        <taxon>Actinomycetes</taxon>
        <taxon>Kitasatosporales</taxon>
        <taxon>Streptomycetaceae</taxon>
        <taxon>Streptomyces</taxon>
    </lineage>
</organism>
<dbReference type="CDD" id="cd07821">
    <property type="entry name" value="PYR_PYL_RCAR_like"/>
    <property type="match status" value="1"/>
</dbReference>
<dbReference type="Pfam" id="PF10604">
    <property type="entry name" value="Polyketide_cyc2"/>
    <property type="match status" value="1"/>
</dbReference>
<evidence type="ECO:0000256" key="1">
    <source>
        <dbReference type="SAM" id="MobiDB-lite"/>
    </source>
</evidence>
<dbReference type="InterPro" id="IPR019587">
    <property type="entry name" value="Polyketide_cyclase/dehydratase"/>
</dbReference>
<accession>A0A380MMF7</accession>
<reference evidence="2 3" key="1">
    <citation type="submission" date="2018-06" db="EMBL/GenBank/DDBJ databases">
        <authorList>
            <consortium name="Pathogen Informatics"/>
            <person name="Doyle S."/>
        </authorList>
    </citation>
    <scope>NUCLEOTIDE SEQUENCE [LARGE SCALE GENOMIC DNA]</scope>
    <source>
        <strain evidence="2 3">NCTC7807</strain>
    </source>
</reference>